<sequence length="193" mass="22279">MQGGCFALAVCFAIFPDNEGHYSGDKYDLTDYNGLFFSNDEIKGLKEDMGSLLLATIKDKDRSFRFTPGKWKRRLPKSRKEKVEEECPERSKRRTCPSCCQTQWVADRVWKVMYNNTEYNVVQKHNKYQVIFQGVCSCSNCGPVITCGEEDLFFTPILVEDSERPKNDSRPATHFLPLRISRFCQCSKGSWIV</sequence>
<organism evidence="1 2">
    <name type="scientific">Mizuhopecten yessoensis</name>
    <name type="common">Japanese scallop</name>
    <name type="synonym">Patinopecten yessoensis</name>
    <dbReference type="NCBI Taxonomy" id="6573"/>
    <lineage>
        <taxon>Eukaryota</taxon>
        <taxon>Metazoa</taxon>
        <taxon>Spiralia</taxon>
        <taxon>Lophotrochozoa</taxon>
        <taxon>Mollusca</taxon>
        <taxon>Bivalvia</taxon>
        <taxon>Autobranchia</taxon>
        <taxon>Pteriomorphia</taxon>
        <taxon>Pectinida</taxon>
        <taxon>Pectinoidea</taxon>
        <taxon>Pectinidae</taxon>
        <taxon>Mizuhopecten</taxon>
    </lineage>
</organism>
<dbReference type="Proteomes" id="UP000242188">
    <property type="component" value="Unassembled WGS sequence"/>
</dbReference>
<reference evidence="1 2" key="1">
    <citation type="journal article" date="2017" name="Nat. Ecol. Evol.">
        <title>Scallop genome provides insights into evolution of bilaterian karyotype and development.</title>
        <authorList>
            <person name="Wang S."/>
            <person name="Zhang J."/>
            <person name="Jiao W."/>
            <person name="Li J."/>
            <person name="Xun X."/>
            <person name="Sun Y."/>
            <person name="Guo X."/>
            <person name="Huan P."/>
            <person name="Dong B."/>
            <person name="Zhang L."/>
            <person name="Hu X."/>
            <person name="Sun X."/>
            <person name="Wang J."/>
            <person name="Zhao C."/>
            <person name="Wang Y."/>
            <person name="Wang D."/>
            <person name="Huang X."/>
            <person name="Wang R."/>
            <person name="Lv J."/>
            <person name="Li Y."/>
            <person name="Zhang Z."/>
            <person name="Liu B."/>
            <person name="Lu W."/>
            <person name="Hui Y."/>
            <person name="Liang J."/>
            <person name="Zhou Z."/>
            <person name="Hou R."/>
            <person name="Li X."/>
            <person name="Liu Y."/>
            <person name="Li H."/>
            <person name="Ning X."/>
            <person name="Lin Y."/>
            <person name="Zhao L."/>
            <person name="Xing Q."/>
            <person name="Dou J."/>
            <person name="Li Y."/>
            <person name="Mao J."/>
            <person name="Guo H."/>
            <person name="Dou H."/>
            <person name="Li T."/>
            <person name="Mu C."/>
            <person name="Jiang W."/>
            <person name="Fu Q."/>
            <person name="Fu X."/>
            <person name="Miao Y."/>
            <person name="Liu J."/>
            <person name="Yu Q."/>
            <person name="Li R."/>
            <person name="Liao H."/>
            <person name="Li X."/>
            <person name="Kong Y."/>
            <person name="Jiang Z."/>
            <person name="Chourrout D."/>
            <person name="Li R."/>
            <person name="Bao Z."/>
        </authorList>
    </citation>
    <scope>NUCLEOTIDE SEQUENCE [LARGE SCALE GENOMIC DNA]</scope>
    <source>
        <strain evidence="1 2">PY_sf001</strain>
    </source>
</reference>
<proteinExistence type="predicted"/>
<evidence type="ECO:0000313" key="2">
    <source>
        <dbReference type="Proteomes" id="UP000242188"/>
    </source>
</evidence>
<dbReference type="AlphaFoldDB" id="A0A210QZC9"/>
<name>A0A210QZC9_MIZYE</name>
<dbReference type="OrthoDB" id="10292623at2759"/>
<evidence type="ECO:0000313" key="1">
    <source>
        <dbReference type="EMBL" id="OWF54128.1"/>
    </source>
</evidence>
<accession>A0A210QZC9</accession>
<gene>
    <name evidence="1" type="ORF">KP79_PYT15189</name>
</gene>
<dbReference type="EMBL" id="NEDP02001165">
    <property type="protein sequence ID" value="OWF54128.1"/>
    <property type="molecule type" value="Genomic_DNA"/>
</dbReference>
<comment type="caution">
    <text evidence="1">The sequence shown here is derived from an EMBL/GenBank/DDBJ whole genome shotgun (WGS) entry which is preliminary data.</text>
</comment>
<keyword evidence="2" id="KW-1185">Reference proteome</keyword>
<protein>
    <submittedName>
        <fullName evidence="1">Uncharacterized protein</fullName>
    </submittedName>
</protein>